<feature type="compositionally biased region" description="Low complexity" evidence="1">
    <location>
        <begin position="369"/>
        <end position="379"/>
    </location>
</feature>
<feature type="signal peptide" evidence="2">
    <location>
        <begin position="1"/>
        <end position="21"/>
    </location>
</feature>
<keyword evidence="2" id="KW-0732">Signal</keyword>
<feature type="chain" id="PRO_5032896327" description="DUF3300 domain-containing protein" evidence="2">
    <location>
        <begin position="22"/>
        <end position="379"/>
    </location>
</feature>
<sequence length="379" mass="46047">MNRIAGLLVLTLALMLPQAAAARVDVNVSISIPPQVAFAAPPQMIVIPETYVYAVPDMDVDIYFYEGWWWRTWEDRWYRSRSYDSGWVYYESEPVFYRDVPREWRRWYHERRWRDYRWDHRPIPYQEVRRNWRDWEENRYWERETTWYVDGLQRSESVHVDVIVAAPPPVTFRQPPQLVVIPETYVYAVPSIDIDIYFFDGWWWRSWENRWYRSRSYSSGWVHYQHVPVFYRDIPREWRRFYKERRWRDYSWEYRPLPYREVERNWQSWERNKYWEKQKKWNIRAKPPKSSRQHYDVVAPAGPQHRQVISPPAQKVYRQSGPPVQKIYRQTGPPAHKGGKPPQAAKPPKGKPDKGHAKGNGKGNEKGNKGNNGKGNKNK</sequence>
<name>A0A840UWT3_9BACT</name>
<keyword evidence="4" id="KW-1185">Reference proteome</keyword>
<evidence type="ECO:0008006" key="5">
    <source>
        <dbReference type="Google" id="ProtNLM"/>
    </source>
</evidence>
<protein>
    <recommendedName>
        <fullName evidence="5">DUF3300 domain-containing protein</fullName>
    </recommendedName>
</protein>
<accession>A0A840UWT3</accession>
<feature type="compositionally biased region" description="Low complexity" evidence="1">
    <location>
        <begin position="332"/>
        <end position="347"/>
    </location>
</feature>
<gene>
    <name evidence="3" type="ORF">HNQ81_003038</name>
</gene>
<feature type="region of interest" description="Disordered" evidence="1">
    <location>
        <begin position="302"/>
        <end position="379"/>
    </location>
</feature>
<evidence type="ECO:0000256" key="1">
    <source>
        <dbReference type="SAM" id="MobiDB-lite"/>
    </source>
</evidence>
<dbReference type="Proteomes" id="UP000539642">
    <property type="component" value="Unassembled WGS sequence"/>
</dbReference>
<evidence type="ECO:0000313" key="3">
    <source>
        <dbReference type="EMBL" id="MBB5349286.1"/>
    </source>
</evidence>
<evidence type="ECO:0000313" key="4">
    <source>
        <dbReference type="Proteomes" id="UP000539642"/>
    </source>
</evidence>
<evidence type="ECO:0000256" key="2">
    <source>
        <dbReference type="SAM" id="SignalP"/>
    </source>
</evidence>
<dbReference type="EMBL" id="JACHEO010000022">
    <property type="protein sequence ID" value="MBB5349286.1"/>
    <property type="molecule type" value="Genomic_DNA"/>
</dbReference>
<organism evidence="3 4">
    <name type="scientific">Desulfoprunum benzoelyticum</name>
    <dbReference type="NCBI Taxonomy" id="1506996"/>
    <lineage>
        <taxon>Bacteria</taxon>
        <taxon>Pseudomonadati</taxon>
        <taxon>Thermodesulfobacteriota</taxon>
        <taxon>Desulfobulbia</taxon>
        <taxon>Desulfobulbales</taxon>
        <taxon>Desulfobulbaceae</taxon>
        <taxon>Desulfoprunum</taxon>
    </lineage>
</organism>
<dbReference type="AlphaFoldDB" id="A0A840UWT3"/>
<reference evidence="3 4" key="1">
    <citation type="submission" date="2020-08" db="EMBL/GenBank/DDBJ databases">
        <title>Genomic Encyclopedia of Type Strains, Phase IV (KMG-IV): sequencing the most valuable type-strain genomes for metagenomic binning, comparative biology and taxonomic classification.</title>
        <authorList>
            <person name="Goeker M."/>
        </authorList>
    </citation>
    <scope>NUCLEOTIDE SEQUENCE [LARGE SCALE GENOMIC DNA]</scope>
    <source>
        <strain evidence="3 4">DSM 28570</strain>
    </source>
</reference>
<dbReference type="RefSeq" id="WP_183352091.1">
    <property type="nucleotide sequence ID" value="NZ_JACHEO010000022.1"/>
</dbReference>
<proteinExistence type="predicted"/>
<comment type="caution">
    <text evidence="3">The sequence shown here is derived from an EMBL/GenBank/DDBJ whole genome shotgun (WGS) entry which is preliminary data.</text>
</comment>